<proteinExistence type="predicted"/>
<feature type="domain" description="Pleiotrophin/Midkine C-terminal" evidence="1">
    <location>
        <begin position="161"/>
        <end position="199"/>
    </location>
</feature>
<feature type="non-terminal residue" evidence="2">
    <location>
        <position position="1"/>
    </location>
</feature>
<dbReference type="AlphaFoldDB" id="A0A0B7AMF4"/>
<feature type="non-terminal residue" evidence="2">
    <location>
        <position position="200"/>
    </location>
</feature>
<dbReference type="InterPro" id="IPR020090">
    <property type="entry name" value="PTN/MK_C_dom"/>
</dbReference>
<dbReference type="Pfam" id="PF01091">
    <property type="entry name" value="PTN_MK_C"/>
    <property type="match status" value="3"/>
</dbReference>
<organism evidence="2">
    <name type="scientific">Arion vulgaris</name>
    <dbReference type="NCBI Taxonomy" id="1028688"/>
    <lineage>
        <taxon>Eukaryota</taxon>
        <taxon>Metazoa</taxon>
        <taxon>Spiralia</taxon>
        <taxon>Lophotrochozoa</taxon>
        <taxon>Mollusca</taxon>
        <taxon>Gastropoda</taxon>
        <taxon>Heterobranchia</taxon>
        <taxon>Euthyneura</taxon>
        <taxon>Panpulmonata</taxon>
        <taxon>Eupulmonata</taxon>
        <taxon>Stylommatophora</taxon>
        <taxon>Helicina</taxon>
        <taxon>Arionoidea</taxon>
        <taxon>Arionidae</taxon>
        <taxon>Arion</taxon>
    </lineage>
</organism>
<sequence length="200" mass="22581">KTGGCRYERKGSNWSVCDTATNHMTRVMNLKEGSSPNCPITNTKTKPCGNKKKKESHKSRKGCVYKKQPWSECNLDSKTRQREMILVKGDPSLCLPKKIVTKICQKECLYTKGEWAPCNLVTNLQQRPLTPRRGQGVQCTSTVESRPCRREAAELVAAKSNKCRYSLSVWSACDLRSNTMTQFMILKSGDPKVCQKSKKL</sequence>
<feature type="domain" description="Pleiotrophin/Midkine C-terminal" evidence="1">
    <location>
        <begin position="3"/>
        <end position="61"/>
    </location>
</feature>
<dbReference type="Gene3D" id="2.30.90.10">
    <property type="entry name" value="Heparin-binding Growth Factor, Midkine, Chain A- C-terminal Domain"/>
    <property type="match status" value="4"/>
</dbReference>
<dbReference type="EMBL" id="HACG01034947">
    <property type="protein sequence ID" value="CEK81812.1"/>
    <property type="molecule type" value="Transcribed_RNA"/>
</dbReference>
<evidence type="ECO:0000259" key="1">
    <source>
        <dbReference type="Pfam" id="PF01091"/>
    </source>
</evidence>
<dbReference type="InterPro" id="IPR038130">
    <property type="entry name" value="PTN/MK_C_dom_sf"/>
</dbReference>
<feature type="domain" description="Pleiotrophin/Midkine C-terminal" evidence="1">
    <location>
        <begin position="106"/>
        <end position="159"/>
    </location>
</feature>
<dbReference type="GO" id="GO:0008201">
    <property type="term" value="F:heparin binding"/>
    <property type="evidence" value="ECO:0007669"/>
    <property type="project" value="TreeGrafter"/>
</dbReference>
<protein>
    <recommendedName>
        <fullName evidence="1">Pleiotrophin/Midkine C-terminal domain-containing protein</fullName>
    </recommendedName>
</protein>
<dbReference type="PANTHER" id="PTHR21050">
    <property type="entry name" value="MIDKINE AND PLEIOTROPHIN 1, ISOFORM A-RELATED"/>
    <property type="match status" value="1"/>
</dbReference>
<dbReference type="GO" id="GO:0008083">
    <property type="term" value="F:growth factor activity"/>
    <property type="evidence" value="ECO:0007669"/>
    <property type="project" value="InterPro"/>
</dbReference>
<name>A0A0B7AMF4_9EUPU</name>
<accession>A0A0B7AMF4</accession>
<evidence type="ECO:0000313" key="2">
    <source>
        <dbReference type="EMBL" id="CEK81812.1"/>
    </source>
</evidence>
<reference evidence="2" key="1">
    <citation type="submission" date="2014-12" db="EMBL/GenBank/DDBJ databases">
        <title>Insight into the proteome of Arion vulgaris.</title>
        <authorList>
            <person name="Aradska J."/>
            <person name="Bulat T."/>
            <person name="Smidak R."/>
            <person name="Sarate P."/>
            <person name="Gangsoo J."/>
            <person name="Sialana F."/>
            <person name="Bilban M."/>
            <person name="Lubec G."/>
        </authorList>
    </citation>
    <scope>NUCLEOTIDE SEQUENCE</scope>
    <source>
        <tissue evidence="2">Skin</tissue>
    </source>
</reference>
<dbReference type="PANTHER" id="PTHR21050:SF1">
    <property type="entry name" value="MIDKINE AND PLEIOTROPHIN 1, ISOFORM A-RELATED"/>
    <property type="match status" value="1"/>
</dbReference>
<dbReference type="GO" id="GO:0048332">
    <property type="term" value="P:mesoderm morphogenesis"/>
    <property type="evidence" value="ECO:0007669"/>
    <property type="project" value="TreeGrafter"/>
</dbReference>
<gene>
    <name evidence="2" type="primary">ORF128098</name>
</gene>
<dbReference type="GO" id="GO:0005576">
    <property type="term" value="C:extracellular region"/>
    <property type="evidence" value="ECO:0007669"/>
    <property type="project" value="TreeGrafter"/>
</dbReference>